<name>A0ACC2E440_DIPCM</name>
<organism evidence="1 2">
    <name type="scientific">Diphasiastrum complanatum</name>
    <name type="common">Issler's clubmoss</name>
    <name type="synonym">Lycopodium complanatum</name>
    <dbReference type="NCBI Taxonomy" id="34168"/>
    <lineage>
        <taxon>Eukaryota</taxon>
        <taxon>Viridiplantae</taxon>
        <taxon>Streptophyta</taxon>
        <taxon>Embryophyta</taxon>
        <taxon>Tracheophyta</taxon>
        <taxon>Lycopodiopsida</taxon>
        <taxon>Lycopodiales</taxon>
        <taxon>Lycopodiaceae</taxon>
        <taxon>Lycopodioideae</taxon>
        <taxon>Diphasiastrum</taxon>
    </lineage>
</organism>
<comment type="caution">
    <text evidence="1">The sequence shown here is derived from an EMBL/GenBank/DDBJ whole genome shotgun (WGS) entry which is preliminary data.</text>
</comment>
<evidence type="ECO:0000313" key="2">
    <source>
        <dbReference type="Proteomes" id="UP001162992"/>
    </source>
</evidence>
<gene>
    <name evidence="1" type="ORF">O6H91_03G019200</name>
</gene>
<dbReference type="Proteomes" id="UP001162992">
    <property type="component" value="Chromosome 3"/>
</dbReference>
<protein>
    <submittedName>
        <fullName evidence="1">Uncharacterized protein</fullName>
    </submittedName>
</protein>
<sequence>MADVLQAWLNSADMKAKELFNIMAATSWQTWLPIALASVMVLVHLFRTRSKKLNLPPGPGAWPILGSLPSLGAEKTPHRAFAALARRYGPVMHLRMGSVPAIVVSNAQMAEEILRNQDSVFANRPYMAAGKYLGFNNNMVAFASMGPHFSKIRKIYSLHILSAQKVQSFKGVREEEVRAMVKFLAKDSAQGKEVNVTNKLLIMNPNNMTRMIFGKRLFGDESDSGAEAAEFRSAMRDTTELLVQFNLGDYIPALKPFDLQGIERKMKNLQRRLEKIVQVFIQEHRERNKGVRKGDVKEDEDIIDVFLKLQGEDAVSDETIIAVALELLVGGSESSASAVEWALSELLRHHHCIVKAQQELDTVIGKNRLVEEADIPKLPYLQAILKEAFRLHPPGPLGLPHASFQATKIGKYDIPTNSTVYLNLWAIGRDPENWQNPEEFSPDRFENSKLNLFGQDFQLLPFASGRRRCPGMNLALAMAHLALANLLHAFEWPQLKAEEIDMTERFGGVTVRAAPLIVSLKPRLPEFVY</sequence>
<reference evidence="2" key="1">
    <citation type="journal article" date="2024" name="Proc. Natl. Acad. Sci. U.S.A.">
        <title>Extraordinary preservation of gene collinearity over three hundred million years revealed in homosporous lycophytes.</title>
        <authorList>
            <person name="Li C."/>
            <person name="Wickell D."/>
            <person name="Kuo L.Y."/>
            <person name="Chen X."/>
            <person name="Nie B."/>
            <person name="Liao X."/>
            <person name="Peng D."/>
            <person name="Ji J."/>
            <person name="Jenkins J."/>
            <person name="Williams M."/>
            <person name="Shu S."/>
            <person name="Plott C."/>
            <person name="Barry K."/>
            <person name="Rajasekar S."/>
            <person name="Grimwood J."/>
            <person name="Han X."/>
            <person name="Sun S."/>
            <person name="Hou Z."/>
            <person name="He W."/>
            <person name="Dai G."/>
            <person name="Sun C."/>
            <person name="Schmutz J."/>
            <person name="Leebens-Mack J.H."/>
            <person name="Li F.W."/>
            <person name="Wang L."/>
        </authorList>
    </citation>
    <scope>NUCLEOTIDE SEQUENCE [LARGE SCALE GENOMIC DNA]</scope>
    <source>
        <strain evidence="2">cv. PW_Plant_1</strain>
    </source>
</reference>
<keyword evidence="2" id="KW-1185">Reference proteome</keyword>
<proteinExistence type="predicted"/>
<dbReference type="EMBL" id="CM055094">
    <property type="protein sequence ID" value="KAJ7561219.1"/>
    <property type="molecule type" value="Genomic_DNA"/>
</dbReference>
<accession>A0ACC2E440</accession>
<evidence type="ECO:0000313" key="1">
    <source>
        <dbReference type="EMBL" id="KAJ7561219.1"/>
    </source>
</evidence>